<dbReference type="CDD" id="cd00077">
    <property type="entry name" value="HDc"/>
    <property type="match status" value="1"/>
</dbReference>
<dbReference type="InterPro" id="IPR006674">
    <property type="entry name" value="HD_domain"/>
</dbReference>
<proteinExistence type="predicted"/>
<dbReference type="InterPro" id="IPR006675">
    <property type="entry name" value="HDIG_dom"/>
</dbReference>
<keyword evidence="4" id="KW-1185">Reference proteome</keyword>
<dbReference type="NCBIfam" id="TIGR00277">
    <property type="entry name" value="HDIG"/>
    <property type="match status" value="1"/>
</dbReference>
<dbReference type="KEGG" id="tli:Tlie_0819"/>
<dbReference type="eggNOG" id="COG3481">
    <property type="taxonomic scope" value="Bacteria"/>
</dbReference>
<accession>G7V9K2</accession>
<dbReference type="InterPro" id="IPR003607">
    <property type="entry name" value="HD/PDEase_dom"/>
</dbReference>
<dbReference type="HOGENOM" id="CLU_056349_2_0_0"/>
<dbReference type="Proteomes" id="UP000005868">
    <property type="component" value="Chromosome"/>
</dbReference>
<name>G7V9K2_THELD</name>
<dbReference type="AlphaFoldDB" id="G7V9K2"/>
<dbReference type="Gene3D" id="1.10.3210.10">
    <property type="entry name" value="Hypothetical protein af1432"/>
    <property type="match status" value="1"/>
</dbReference>
<dbReference type="SUPFAM" id="SSF109604">
    <property type="entry name" value="HD-domain/PDEase-like"/>
    <property type="match status" value="1"/>
</dbReference>
<dbReference type="SMART" id="SM00471">
    <property type="entry name" value="HDc"/>
    <property type="match status" value="1"/>
</dbReference>
<reference evidence="3 4" key="2">
    <citation type="journal article" date="2012" name="Stand. Genomic Sci.">
        <title>Genome sequence of the moderately thermophilic, amino-acid-degrading and sulfur-reducing bacterium Thermovirga lienii type strain (Cas60314(T)).</title>
        <authorList>
            <person name="Goker M."/>
            <person name="Saunders E."/>
            <person name="Lapidus A."/>
            <person name="Nolan M."/>
            <person name="Lucas S."/>
            <person name="Hammon N."/>
            <person name="Deshpande S."/>
            <person name="Cheng J.F."/>
            <person name="Han C."/>
            <person name="Tapia R."/>
            <person name="Goodwin L.A."/>
            <person name="Pitluck S."/>
            <person name="Liolios K."/>
            <person name="Mavromatis K."/>
            <person name="Pagani I."/>
            <person name="Ivanova N."/>
            <person name="Mikhailova N."/>
            <person name="Pati A."/>
            <person name="Chen A."/>
            <person name="Palaniappan K."/>
            <person name="Land M."/>
            <person name="Chang Y.J."/>
            <person name="Jeffries C.D."/>
            <person name="Brambilla E.M."/>
            <person name="Rohde M."/>
            <person name="Spring S."/>
            <person name="Detter J.C."/>
            <person name="Woyke T."/>
            <person name="Bristow J."/>
            <person name="Eisen J.A."/>
            <person name="Markowitz V."/>
            <person name="Hugenholtz P."/>
            <person name="Kyrpides N.C."/>
            <person name="Klenk H.P."/>
        </authorList>
    </citation>
    <scope>NUCLEOTIDE SEQUENCE [LARGE SCALE GENOMIC DNA]</scope>
    <source>
        <strain evidence="4">ATCC BAA-1197 / DSM 17291 / Cas60314</strain>
    </source>
</reference>
<feature type="domain" description="HD" evidence="2">
    <location>
        <begin position="198"/>
        <end position="321"/>
    </location>
</feature>
<dbReference type="InterPro" id="IPR050798">
    <property type="entry name" value="YhaM_exoribonuc/phosphodiest"/>
</dbReference>
<organism evidence="3 4">
    <name type="scientific">Thermovirga lienii (strain ATCC BAA-1197 / DSM 17291 / Cas60314)</name>
    <dbReference type="NCBI Taxonomy" id="580340"/>
    <lineage>
        <taxon>Bacteria</taxon>
        <taxon>Thermotogati</taxon>
        <taxon>Synergistota</taxon>
        <taxon>Synergistia</taxon>
        <taxon>Synergistales</taxon>
        <taxon>Thermovirgaceae</taxon>
        <taxon>Thermovirga</taxon>
    </lineage>
</organism>
<gene>
    <name evidence="3" type="ordered locus">Tlie_0819</name>
</gene>
<evidence type="ECO:0000256" key="1">
    <source>
        <dbReference type="ARBA" id="ARBA00022801"/>
    </source>
</evidence>
<dbReference type="EMBL" id="CP003096">
    <property type="protein sequence ID" value="AER66552.1"/>
    <property type="molecule type" value="Genomic_DNA"/>
</dbReference>
<keyword evidence="1 3" id="KW-0378">Hydrolase</keyword>
<dbReference type="Pfam" id="PF01966">
    <property type="entry name" value="HD"/>
    <property type="match status" value="1"/>
</dbReference>
<evidence type="ECO:0000313" key="3">
    <source>
        <dbReference type="EMBL" id="AER66552.1"/>
    </source>
</evidence>
<dbReference type="GO" id="GO:0016787">
    <property type="term" value="F:hydrolase activity"/>
    <property type="evidence" value="ECO:0007669"/>
    <property type="project" value="UniProtKB-KW"/>
</dbReference>
<dbReference type="GO" id="GO:0031125">
    <property type="term" value="P:rRNA 3'-end processing"/>
    <property type="evidence" value="ECO:0007669"/>
    <property type="project" value="TreeGrafter"/>
</dbReference>
<dbReference type="PANTHER" id="PTHR37294:SF1">
    <property type="entry name" value="3'-5' EXORIBONUCLEASE YHAM"/>
    <property type="match status" value="1"/>
</dbReference>
<dbReference type="PANTHER" id="PTHR37294">
    <property type="entry name" value="3'-5' EXORIBONUCLEASE YHAM"/>
    <property type="match status" value="1"/>
</dbReference>
<sequence length="359" mass="40198">MEHKDIKKVMDLASPVSNLPKTRNIGDIKNLEPGERFRAVVALTAAKQRRDKNDRIFWEVSVMDSFGNLEAKVWSDAKWWNAKNGNKEPMVAENINPQEDLLNKPVGVIGVVTEFKGRLQYNFNEVYLLDPGKHPISSFLQKSPVPLAEMEKNFWSIVEKCGDPVKGFLHFVFRGDLWETFRDAPAAVSHHHAYVHGLLEHTLAVASSAIAIGESYVARDFPVDMDTLIAGALLHDLGKVEAYSLEPFPSMTLKGTVIDHIPLGYARFINLASEYDLCEDVTLAVGHIIISHHGRKEYGSPVLPATPEALIVSMADELDFILHCWEATGVQGDGEITDFSYSAQRRFWKRSATKDKKGE</sequence>
<dbReference type="PROSITE" id="PS51831">
    <property type="entry name" value="HD"/>
    <property type="match status" value="1"/>
</dbReference>
<reference evidence="4" key="1">
    <citation type="submission" date="2011-10" db="EMBL/GenBank/DDBJ databases">
        <title>The complete genome of chromosome of Thermovirga lienii DSM 17291.</title>
        <authorList>
            <consortium name="US DOE Joint Genome Institute (JGI-PGF)"/>
            <person name="Lucas S."/>
            <person name="Copeland A."/>
            <person name="Lapidus A."/>
            <person name="Glavina del Rio T."/>
            <person name="Dalin E."/>
            <person name="Tice H."/>
            <person name="Bruce D."/>
            <person name="Goodwin L."/>
            <person name="Pitluck S."/>
            <person name="Peters L."/>
            <person name="Mikhailova N."/>
            <person name="Saunders E."/>
            <person name="Kyrpides N."/>
            <person name="Mavromatis K."/>
            <person name="Ivanova N."/>
            <person name="Last F.I."/>
            <person name="Brettin T."/>
            <person name="Detter J.C."/>
            <person name="Han C."/>
            <person name="Larimer F."/>
            <person name="Land M."/>
            <person name="Hauser L."/>
            <person name="Markowitz V."/>
            <person name="Cheng J.-F."/>
            <person name="Hugenholtz P."/>
            <person name="Woyke T."/>
            <person name="Wu D."/>
            <person name="Spring S."/>
            <person name="Schroeder M."/>
            <person name="Brambilla E.-M."/>
            <person name="Klenk H.-P."/>
            <person name="Eisen J.A."/>
        </authorList>
    </citation>
    <scope>NUCLEOTIDE SEQUENCE [LARGE SCALE GENOMIC DNA]</scope>
    <source>
        <strain evidence="4">ATCC BAA-1197 / DSM 17291 / Cas60314</strain>
    </source>
</reference>
<protein>
    <submittedName>
        <fullName evidence="3">Metal dependent phosphohydrolase</fullName>
    </submittedName>
</protein>
<dbReference type="STRING" id="580340.Tlie_0819"/>
<evidence type="ECO:0000259" key="2">
    <source>
        <dbReference type="PROSITE" id="PS51831"/>
    </source>
</evidence>
<evidence type="ECO:0000313" key="4">
    <source>
        <dbReference type="Proteomes" id="UP000005868"/>
    </source>
</evidence>